<dbReference type="KEGG" id="lch:Lcho_0765"/>
<organism evidence="11 12">
    <name type="scientific">Leptothrix cholodnii (strain ATCC 51168 / LMG 8142 / SP-6)</name>
    <name type="common">Leptothrix discophora (strain SP-6)</name>
    <dbReference type="NCBI Taxonomy" id="395495"/>
    <lineage>
        <taxon>Bacteria</taxon>
        <taxon>Pseudomonadati</taxon>
        <taxon>Pseudomonadota</taxon>
        <taxon>Betaproteobacteria</taxon>
        <taxon>Burkholderiales</taxon>
        <taxon>Sphaerotilaceae</taxon>
        <taxon>Leptothrix</taxon>
    </lineage>
</organism>
<dbReference type="eggNOG" id="COG1587">
    <property type="taxonomic scope" value="Bacteria"/>
</dbReference>
<evidence type="ECO:0000313" key="11">
    <source>
        <dbReference type="EMBL" id="ACB33038.1"/>
    </source>
</evidence>
<feature type="domain" description="Tetrapyrrole biosynthesis uroporphyrinogen III synthase" evidence="10">
    <location>
        <begin position="22"/>
        <end position="254"/>
    </location>
</feature>
<dbReference type="UniPathway" id="UPA00251">
    <property type="reaction ID" value="UER00320"/>
</dbReference>
<comment type="catalytic activity">
    <reaction evidence="8 9">
        <text>hydroxymethylbilane = uroporphyrinogen III + H2O</text>
        <dbReference type="Rhea" id="RHEA:18965"/>
        <dbReference type="ChEBI" id="CHEBI:15377"/>
        <dbReference type="ChEBI" id="CHEBI:57308"/>
        <dbReference type="ChEBI" id="CHEBI:57845"/>
        <dbReference type="EC" id="4.2.1.75"/>
    </reaction>
</comment>
<evidence type="ECO:0000259" key="10">
    <source>
        <dbReference type="Pfam" id="PF02602"/>
    </source>
</evidence>
<dbReference type="InterPro" id="IPR036108">
    <property type="entry name" value="4pyrrol_syn_uPrphyn_synt_sf"/>
</dbReference>
<evidence type="ECO:0000256" key="9">
    <source>
        <dbReference type="RuleBase" id="RU366031"/>
    </source>
</evidence>
<comment type="pathway">
    <text evidence="1 9">Porphyrin-containing compound metabolism; protoporphyrin-IX biosynthesis; coproporphyrinogen-III from 5-aminolevulinate: step 3/4.</text>
</comment>
<dbReference type="OrthoDB" id="9787650at2"/>
<evidence type="ECO:0000256" key="4">
    <source>
        <dbReference type="ARBA" id="ARBA00023239"/>
    </source>
</evidence>
<keyword evidence="5 9" id="KW-0627">Porphyrin biosynthesis</keyword>
<dbReference type="Proteomes" id="UP000001693">
    <property type="component" value="Chromosome"/>
</dbReference>
<dbReference type="PANTHER" id="PTHR38042">
    <property type="entry name" value="UROPORPHYRINOGEN-III SYNTHASE, CHLOROPLASTIC"/>
    <property type="match status" value="1"/>
</dbReference>
<dbReference type="PANTHER" id="PTHR38042:SF1">
    <property type="entry name" value="UROPORPHYRINOGEN-III SYNTHASE, CHLOROPLASTIC"/>
    <property type="match status" value="1"/>
</dbReference>
<dbReference type="RefSeq" id="WP_012345800.1">
    <property type="nucleotide sequence ID" value="NC_010524.1"/>
</dbReference>
<comment type="function">
    <text evidence="6 9">Catalyzes cyclization of the linear tetrapyrrole, hydroxymethylbilane, to the macrocyclic uroporphyrinogen III.</text>
</comment>
<evidence type="ECO:0000256" key="3">
    <source>
        <dbReference type="ARBA" id="ARBA00013109"/>
    </source>
</evidence>
<dbReference type="Pfam" id="PF02602">
    <property type="entry name" value="HEM4"/>
    <property type="match status" value="1"/>
</dbReference>
<name>B1Y161_LEPCP</name>
<dbReference type="HOGENOM" id="CLU_011276_9_4_4"/>
<dbReference type="AlphaFoldDB" id="B1Y161"/>
<dbReference type="Gene3D" id="3.40.50.10090">
    <property type="match status" value="2"/>
</dbReference>
<protein>
    <recommendedName>
        <fullName evidence="7 9">Uroporphyrinogen-III synthase</fullName>
        <ecNumber evidence="3 9">4.2.1.75</ecNumber>
    </recommendedName>
</protein>
<dbReference type="GO" id="GO:0006780">
    <property type="term" value="P:uroporphyrinogen III biosynthetic process"/>
    <property type="evidence" value="ECO:0007669"/>
    <property type="project" value="UniProtKB-UniRule"/>
</dbReference>
<comment type="similarity">
    <text evidence="2 9">Belongs to the uroporphyrinogen-III synthase family.</text>
</comment>
<keyword evidence="4 9" id="KW-0456">Lyase</keyword>
<dbReference type="EC" id="4.2.1.75" evidence="3 9"/>
<dbReference type="InterPro" id="IPR039793">
    <property type="entry name" value="UROS/Hem4"/>
</dbReference>
<evidence type="ECO:0000256" key="1">
    <source>
        <dbReference type="ARBA" id="ARBA00004772"/>
    </source>
</evidence>
<evidence type="ECO:0000313" key="12">
    <source>
        <dbReference type="Proteomes" id="UP000001693"/>
    </source>
</evidence>
<dbReference type="SUPFAM" id="SSF69618">
    <property type="entry name" value="HemD-like"/>
    <property type="match status" value="1"/>
</dbReference>
<proteinExistence type="inferred from homology"/>
<evidence type="ECO:0000256" key="6">
    <source>
        <dbReference type="ARBA" id="ARBA00037589"/>
    </source>
</evidence>
<dbReference type="CDD" id="cd06578">
    <property type="entry name" value="HemD"/>
    <property type="match status" value="1"/>
</dbReference>
<evidence type="ECO:0000256" key="8">
    <source>
        <dbReference type="ARBA" id="ARBA00048617"/>
    </source>
</evidence>
<evidence type="ECO:0000256" key="5">
    <source>
        <dbReference type="ARBA" id="ARBA00023244"/>
    </source>
</evidence>
<gene>
    <name evidence="11" type="ordered locus">Lcho_0765</name>
</gene>
<keyword evidence="12" id="KW-1185">Reference proteome</keyword>
<reference evidence="11 12" key="1">
    <citation type="submission" date="2008-03" db="EMBL/GenBank/DDBJ databases">
        <title>Complete sequence of Leptothrix cholodnii SP-6.</title>
        <authorList>
            <consortium name="US DOE Joint Genome Institute"/>
            <person name="Copeland A."/>
            <person name="Lucas S."/>
            <person name="Lapidus A."/>
            <person name="Glavina del Rio T."/>
            <person name="Dalin E."/>
            <person name="Tice H."/>
            <person name="Bruce D."/>
            <person name="Goodwin L."/>
            <person name="Pitluck S."/>
            <person name="Chertkov O."/>
            <person name="Brettin T."/>
            <person name="Detter J.C."/>
            <person name="Han C."/>
            <person name="Kuske C.R."/>
            <person name="Schmutz J."/>
            <person name="Larimer F."/>
            <person name="Land M."/>
            <person name="Hauser L."/>
            <person name="Kyrpides N."/>
            <person name="Lykidis A."/>
            <person name="Emerson D."/>
            <person name="Richardson P."/>
        </authorList>
    </citation>
    <scope>NUCLEOTIDE SEQUENCE [LARGE SCALE GENOMIC DNA]</scope>
    <source>
        <strain evidence="12">ATCC 51168 / LMG 8142 / SP-6</strain>
    </source>
</reference>
<dbReference type="STRING" id="395495.Lcho_0765"/>
<dbReference type="EMBL" id="CP001013">
    <property type="protein sequence ID" value="ACB33038.1"/>
    <property type="molecule type" value="Genomic_DNA"/>
</dbReference>
<evidence type="ECO:0000256" key="2">
    <source>
        <dbReference type="ARBA" id="ARBA00008133"/>
    </source>
</evidence>
<dbReference type="InterPro" id="IPR003754">
    <property type="entry name" value="4pyrrol_synth_uPrphyn_synth"/>
</dbReference>
<accession>B1Y161</accession>
<dbReference type="GO" id="GO:0004852">
    <property type="term" value="F:uroporphyrinogen-III synthase activity"/>
    <property type="evidence" value="ECO:0007669"/>
    <property type="project" value="UniProtKB-UniRule"/>
</dbReference>
<dbReference type="GO" id="GO:0006782">
    <property type="term" value="P:protoporphyrinogen IX biosynthetic process"/>
    <property type="evidence" value="ECO:0007669"/>
    <property type="project" value="UniProtKB-UniRule"/>
</dbReference>
<evidence type="ECO:0000256" key="7">
    <source>
        <dbReference type="ARBA" id="ARBA00040167"/>
    </source>
</evidence>
<sequence length="267" mass="28881">MSHPGAAPLRQLLVTRPQPQADEWVERLRGLGQPACAAPLMVIEPVAAFAAAVQAAWQRLADCRMVMFVSPNAVLQFFAQRPAGLPWPTDTLAAATGPGTVAALQSKGVAAAQIVAPAADADQFDAETLWLQRLESQTWAGRQVLIVRGEDGRDWLASTLRHHGAQVDLLAAYRRTAPAWSGELLDLLQRVRQRPQDYAWLFSSSQAIGHLAAFMQTAPQAWRALHDVPAVATHLRIAQTATSLGWRTVLPLTPDAALIAASMQTLD</sequence>